<evidence type="ECO:0000256" key="2">
    <source>
        <dbReference type="ARBA" id="ARBA00023015"/>
    </source>
</evidence>
<proteinExistence type="inferred from homology"/>
<dbReference type="AlphaFoldDB" id="A0A1H0C3K9"/>
<dbReference type="InterPro" id="IPR007627">
    <property type="entry name" value="RNA_pol_sigma70_r2"/>
</dbReference>
<evidence type="ECO:0000256" key="4">
    <source>
        <dbReference type="ARBA" id="ARBA00023125"/>
    </source>
</evidence>
<dbReference type="OrthoDB" id="9784272at2"/>
<name>A0A1H0C3K9_9BACI</name>
<evidence type="ECO:0000256" key="1">
    <source>
        <dbReference type="ARBA" id="ARBA00010641"/>
    </source>
</evidence>
<keyword evidence="9" id="KW-1185">Reference proteome</keyword>
<dbReference type="SUPFAM" id="SSF88946">
    <property type="entry name" value="Sigma2 domain of RNA polymerase sigma factors"/>
    <property type="match status" value="1"/>
</dbReference>
<comment type="similarity">
    <text evidence="1">Belongs to the sigma-70 factor family. ECF subfamily.</text>
</comment>
<keyword evidence="2" id="KW-0805">Transcription regulation</keyword>
<evidence type="ECO:0000259" key="7">
    <source>
        <dbReference type="Pfam" id="PF04545"/>
    </source>
</evidence>
<dbReference type="Gene3D" id="1.10.10.10">
    <property type="entry name" value="Winged helix-like DNA-binding domain superfamily/Winged helix DNA-binding domain"/>
    <property type="match status" value="1"/>
</dbReference>
<sequence length="196" mass="23175">MWDTDESLVHGMEQKSKQAFQLFYERYIDYVYRIVIGVVKNHDQALDICQDLFLEYFQKAHTFDPERGSVKAWVAVRARSRSVDYIRQSSKEVTLHDQEYEKRQAATTPQDEFLKKEESQHLVQLLFKLPAHQRNAIVDNYVHSLTHQEIAKKLDKPLGTVKSTIRYGIQKLRKYYTSDNVEKDRGDSIDEQSFNR</sequence>
<dbReference type="Gene3D" id="1.10.1740.10">
    <property type="match status" value="1"/>
</dbReference>
<dbReference type="STRING" id="237069.SAMN05216498_2496"/>
<evidence type="ECO:0000313" key="9">
    <source>
        <dbReference type="Proteomes" id="UP000199334"/>
    </source>
</evidence>
<evidence type="ECO:0000256" key="5">
    <source>
        <dbReference type="ARBA" id="ARBA00023163"/>
    </source>
</evidence>
<evidence type="ECO:0000259" key="6">
    <source>
        <dbReference type="Pfam" id="PF04542"/>
    </source>
</evidence>
<dbReference type="RefSeq" id="WP_093856910.1">
    <property type="nucleotide sequence ID" value="NZ_BJVZ01000015.1"/>
</dbReference>
<keyword evidence="5" id="KW-0804">Transcription</keyword>
<dbReference type="GO" id="GO:0016987">
    <property type="term" value="F:sigma factor activity"/>
    <property type="evidence" value="ECO:0007669"/>
    <property type="project" value="UniProtKB-KW"/>
</dbReference>
<dbReference type="InterPro" id="IPR013325">
    <property type="entry name" value="RNA_pol_sigma_r2"/>
</dbReference>
<dbReference type="Pfam" id="PF04545">
    <property type="entry name" value="Sigma70_r4"/>
    <property type="match status" value="1"/>
</dbReference>
<dbReference type="Proteomes" id="UP000199334">
    <property type="component" value="Unassembled WGS sequence"/>
</dbReference>
<keyword evidence="3" id="KW-0731">Sigma factor</keyword>
<dbReference type="InterPro" id="IPR014284">
    <property type="entry name" value="RNA_pol_sigma-70_dom"/>
</dbReference>
<keyword evidence="4" id="KW-0238">DNA-binding</keyword>
<dbReference type="NCBIfam" id="TIGR02937">
    <property type="entry name" value="sigma70-ECF"/>
    <property type="match status" value="1"/>
</dbReference>
<dbReference type="EMBL" id="FNIG01000005">
    <property type="protein sequence ID" value="SDN52432.1"/>
    <property type="molecule type" value="Genomic_DNA"/>
</dbReference>
<dbReference type="InterPro" id="IPR036388">
    <property type="entry name" value="WH-like_DNA-bd_sf"/>
</dbReference>
<reference evidence="8 9" key="1">
    <citation type="submission" date="2016-10" db="EMBL/GenBank/DDBJ databases">
        <authorList>
            <person name="de Groot N.N."/>
        </authorList>
    </citation>
    <scope>NUCLEOTIDE SEQUENCE [LARGE SCALE GENOMIC DNA]</scope>
    <source>
        <strain evidence="8 9">CGMCC 1.3442</strain>
    </source>
</reference>
<gene>
    <name evidence="8" type="ORF">SAMN05216498_2496</name>
</gene>
<dbReference type="CDD" id="cd06171">
    <property type="entry name" value="Sigma70_r4"/>
    <property type="match status" value="1"/>
</dbReference>
<accession>A0A1H0C3K9</accession>
<protein>
    <submittedName>
        <fullName evidence="8">RNA polymerase sigma-70 factor, ECF subfamily</fullName>
    </submittedName>
</protein>
<dbReference type="PANTHER" id="PTHR43133:SF62">
    <property type="entry name" value="RNA POLYMERASE SIGMA FACTOR SIGZ"/>
    <property type="match status" value="1"/>
</dbReference>
<dbReference type="Pfam" id="PF04542">
    <property type="entry name" value="Sigma70_r2"/>
    <property type="match status" value="1"/>
</dbReference>
<dbReference type="GO" id="GO:0006352">
    <property type="term" value="P:DNA-templated transcription initiation"/>
    <property type="evidence" value="ECO:0007669"/>
    <property type="project" value="InterPro"/>
</dbReference>
<evidence type="ECO:0000256" key="3">
    <source>
        <dbReference type="ARBA" id="ARBA00023082"/>
    </source>
</evidence>
<feature type="domain" description="RNA polymerase sigma-70 region 2" evidence="6">
    <location>
        <begin position="23"/>
        <end position="90"/>
    </location>
</feature>
<dbReference type="SUPFAM" id="SSF88659">
    <property type="entry name" value="Sigma3 and sigma4 domains of RNA polymerase sigma factors"/>
    <property type="match status" value="1"/>
</dbReference>
<evidence type="ECO:0000313" key="8">
    <source>
        <dbReference type="EMBL" id="SDN52432.1"/>
    </source>
</evidence>
<organism evidence="8 9">
    <name type="scientific">Tenuibacillus multivorans</name>
    <dbReference type="NCBI Taxonomy" id="237069"/>
    <lineage>
        <taxon>Bacteria</taxon>
        <taxon>Bacillati</taxon>
        <taxon>Bacillota</taxon>
        <taxon>Bacilli</taxon>
        <taxon>Bacillales</taxon>
        <taxon>Bacillaceae</taxon>
        <taxon>Tenuibacillus</taxon>
    </lineage>
</organism>
<dbReference type="InterPro" id="IPR013324">
    <property type="entry name" value="RNA_pol_sigma_r3/r4-like"/>
</dbReference>
<dbReference type="PANTHER" id="PTHR43133">
    <property type="entry name" value="RNA POLYMERASE ECF-TYPE SIGMA FACTO"/>
    <property type="match status" value="1"/>
</dbReference>
<dbReference type="InterPro" id="IPR007630">
    <property type="entry name" value="RNA_pol_sigma70_r4"/>
</dbReference>
<dbReference type="InterPro" id="IPR039425">
    <property type="entry name" value="RNA_pol_sigma-70-like"/>
</dbReference>
<dbReference type="GO" id="GO:0003677">
    <property type="term" value="F:DNA binding"/>
    <property type="evidence" value="ECO:0007669"/>
    <property type="project" value="UniProtKB-KW"/>
</dbReference>
<feature type="domain" description="RNA polymerase sigma-70 region 4" evidence="7">
    <location>
        <begin position="126"/>
        <end position="174"/>
    </location>
</feature>